<feature type="region of interest" description="Disordered" evidence="1">
    <location>
        <begin position="1"/>
        <end position="35"/>
    </location>
</feature>
<evidence type="ECO:0000313" key="3">
    <source>
        <dbReference type="Proteomes" id="UP000603453"/>
    </source>
</evidence>
<comment type="caution">
    <text evidence="2">The sequence shown here is derived from an EMBL/GenBank/DDBJ whole genome shotgun (WGS) entry which is preliminary data.</text>
</comment>
<reference evidence="2" key="1">
    <citation type="submission" date="2020-12" db="EMBL/GenBank/DDBJ databases">
        <title>Metabolic potential, ecology and presence of endohyphal bacteria is reflected in genomic diversity of Mucoromycotina.</title>
        <authorList>
            <person name="Muszewska A."/>
            <person name="Okrasinska A."/>
            <person name="Steczkiewicz K."/>
            <person name="Drgas O."/>
            <person name="Orlowska M."/>
            <person name="Perlinska-Lenart U."/>
            <person name="Aleksandrzak-Piekarczyk T."/>
            <person name="Szatraj K."/>
            <person name="Zielenkiewicz U."/>
            <person name="Pilsyk S."/>
            <person name="Malc E."/>
            <person name="Mieczkowski P."/>
            <person name="Kruszewska J.S."/>
            <person name="Biernat P."/>
            <person name="Pawlowska J."/>
        </authorList>
    </citation>
    <scope>NUCLEOTIDE SEQUENCE</scope>
    <source>
        <strain evidence="2">WA0000017839</strain>
    </source>
</reference>
<evidence type="ECO:0000256" key="1">
    <source>
        <dbReference type="SAM" id="MobiDB-lite"/>
    </source>
</evidence>
<evidence type="ECO:0000313" key="2">
    <source>
        <dbReference type="EMBL" id="KAG2201860.1"/>
    </source>
</evidence>
<feature type="compositionally biased region" description="Low complexity" evidence="1">
    <location>
        <begin position="1"/>
        <end position="15"/>
    </location>
</feature>
<gene>
    <name evidence="2" type="ORF">INT47_004417</name>
</gene>
<dbReference type="Proteomes" id="UP000603453">
    <property type="component" value="Unassembled WGS sequence"/>
</dbReference>
<feature type="compositionally biased region" description="Basic residues" evidence="1">
    <location>
        <begin position="16"/>
        <end position="34"/>
    </location>
</feature>
<dbReference type="AlphaFoldDB" id="A0A8H7UZT2"/>
<organism evidence="2 3">
    <name type="scientific">Mucor saturninus</name>
    <dbReference type="NCBI Taxonomy" id="64648"/>
    <lineage>
        <taxon>Eukaryota</taxon>
        <taxon>Fungi</taxon>
        <taxon>Fungi incertae sedis</taxon>
        <taxon>Mucoromycota</taxon>
        <taxon>Mucoromycotina</taxon>
        <taxon>Mucoromycetes</taxon>
        <taxon>Mucorales</taxon>
        <taxon>Mucorineae</taxon>
        <taxon>Mucoraceae</taxon>
        <taxon>Mucor</taxon>
    </lineage>
</organism>
<protein>
    <submittedName>
        <fullName evidence="2">Uncharacterized protein</fullName>
    </submittedName>
</protein>
<proteinExistence type="predicted"/>
<keyword evidence="3" id="KW-1185">Reference proteome</keyword>
<name>A0A8H7UZT2_9FUNG</name>
<accession>A0A8H7UZT2</accession>
<feature type="compositionally biased region" description="Polar residues" evidence="1">
    <location>
        <begin position="49"/>
        <end position="71"/>
    </location>
</feature>
<feature type="region of interest" description="Disordered" evidence="1">
    <location>
        <begin position="49"/>
        <end position="76"/>
    </location>
</feature>
<dbReference type="OrthoDB" id="2385582at2759"/>
<sequence>MNNTEANNKTPNNVRGRGRGRGNGRGGRRERGRHAGTFVFVVDPTVQHNITPVSNSNAEADNTTPENSNANFDDDTEPEELFSRSCNLHAEKKWYCLKAAYLVIRKLTQVKSNQASSSSSSQPNDTQFAKDLDLAIALGLDTSMDKKYMYKLSDGSYLEERLFKFGLTCTHEHLCHSFIFDPNDFTYVQKKVLTEDQTTEIKSVSPVEFPDLDDDSVNYLMKFVNVTTTEDLRVALYQNGDYTVNYSKDRHQIKDWIRHSLDHLLLVTMAENLLTIPTNLLTKSTRATAK</sequence>
<dbReference type="EMBL" id="JAEPRD010000067">
    <property type="protein sequence ID" value="KAG2201860.1"/>
    <property type="molecule type" value="Genomic_DNA"/>
</dbReference>